<evidence type="ECO:0000313" key="2">
    <source>
        <dbReference type="EMBL" id="RLN39265.1"/>
    </source>
</evidence>
<reference evidence="3" key="1">
    <citation type="journal article" date="2019" name="Nat. Commun.">
        <title>The genome of broomcorn millet.</title>
        <authorList>
            <person name="Zou C."/>
            <person name="Miki D."/>
            <person name="Li D."/>
            <person name="Tang Q."/>
            <person name="Xiao L."/>
            <person name="Rajput S."/>
            <person name="Deng P."/>
            <person name="Jia W."/>
            <person name="Huang R."/>
            <person name="Zhang M."/>
            <person name="Sun Y."/>
            <person name="Hu J."/>
            <person name="Fu X."/>
            <person name="Schnable P.S."/>
            <person name="Li F."/>
            <person name="Zhang H."/>
            <person name="Feng B."/>
            <person name="Zhu X."/>
            <person name="Liu R."/>
            <person name="Schnable J.C."/>
            <person name="Zhu J.-K."/>
            <person name="Zhang H."/>
        </authorList>
    </citation>
    <scope>NUCLEOTIDE SEQUENCE [LARGE SCALE GENOMIC DNA]</scope>
</reference>
<accession>A0A3L6TIJ7</accession>
<feature type="region of interest" description="Disordered" evidence="1">
    <location>
        <begin position="1"/>
        <end position="76"/>
    </location>
</feature>
<name>A0A3L6TIJ7_PANMI</name>
<protein>
    <submittedName>
        <fullName evidence="2">Uncharacterized protein</fullName>
    </submittedName>
</protein>
<dbReference type="EMBL" id="PQIB02000001">
    <property type="protein sequence ID" value="RLN39265.1"/>
    <property type="molecule type" value="Genomic_DNA"/>
</dbReference>
<keyword evidence="3" id="KW-1185">Reference proteome</keyword>
<dbReference type="Proteomes" id="UP000275267">
    <property type="component" value="Unassembled WGS sequence"/>
</dbReference>
<feature type="compositionally biased region" description="Low complexity" evidence="1">
    <location>
        <begin position="44"/>
        <end position="56"/>
    </location>
</feature>
<organism evidence="2 3">
    <name type="scientific">Panicum miliaceum</name>
    <name type="common">Proso millet</name>
    <name type="synonym">Broomcorn millet</name>
    <dbReference type="NCBI Taxonomy" id="4540"/>
    <lineage>
        <taxon>Eukaryota</taxon>
        <taxon>Viridiplantae</taxon>
        <taxon>Streptophyta</taxon>
        <taxon>Embryophyta</taxon>
        <taxon>Tracheophyta</taxon>
        <taxon>Spermatophyta</taxon>
        <taxon>Magnoliopsida</taxon>
        <taxon>Liliopsida</taxon>
        <taxon>Poales</taxon>
        <taxon>Poaceae</taxon>
        <taxon>PACMAD clade</taxon>
        <taxon>Panicoideae</taxon>
        <taxon>Panicodae</taxon>
        <taxon>Paniceae</taxon>
        <taxon>Panicinae</taxon>
        <taxon>Panicum</taxon>
        <taxon>Panicum sect. Panicum</taxon>
    </lineage>
</organism>
<proteinExistence type="predicted"/>
<evidence type="ECO:0000313" key="3">
    <source>
        <dbReference type="Proteomes" id="UP000275267"/>
    </source>
</evidence>
<dbReference type="AlphaFoldDB" id="A0A3L6TIJ7"/>
<comment type="caution">
    <text evidence="2">The sequence shown here is derived from an EMBL/GenBank/DDBJ whole genome shotgun (WGS) entry which is preliminary data.</text>
</comment>
<gene>
    <name evidence="2" type="ORF">C2845_PM01G36870</name>
</gene>
<sequence length="76" mass="8195">MPRVTLLRASTSPTPPFADPTSNSGARSAVRRDEIQSCDPLLRPSTASPSPSTGSPPGEPIEQFPEITFRSMAERR</sequence>
<evidence type="ECO:0000256" key="1">
    <source>
        <dbReference type="SAM" id="MobiDB-lite"/>
    </source>
</evidence>